<sequence>MACGEYQFVIPPILSKLGHARAQGLLLHCCTHPRRGLWLRGVPPGMTREAAEERARRMQEALRVLLLVGAGVVGRDLEEVRARRMQEALRVLLPVGAGVVGIGICSVC</sequence>
<evidence type="ECO:0000313" key="2">
    <source>
        <dbReference type="Proteomes" id="UP001190700"/>
    </source>
</evidence>
<dbReference type="Proteomes" id="UP001190700">
    <property type="component" value="Unassembled WGS sequence"/>
</dbReference>
<protein>
    <submittedName>
        <fullName evidence="1">Uncharacterized protein</fullName>
    </submittedName>
</protein>
<comment type="caution">
    <text evidence="1">The sequence shown here is derived from an EMBL/GenBank/DDBJ whole genome shotgun (WGS) entry which is preliminary data.</text>
</comment>
<organism evidence="1 2">
    <name type="scientific">Cymbomonas tetramitiformis</name>
    <dbReference type="NCBI Taxonomy" id="36881"/>
    <lineage>
        <taxon>Eukaryota</taxon>
        <taxon>Viridiplantae</taxon>
        <taxon>Chlorophyta</taxon>
        <taxon>Pyramimonadophyceae</taxon>
        <taxon>Pyramimonadales</taxon>
        <taxon>Pyramimonadaceae</taxon>
        <taxon>Cymbomonas</taxon>
    </lineage>
</organism>
<name>A0AAE0KP83_9CHLO</name>
<evidence type="ECO:0000313" key="1">
    <source>
        <dbReference type="EMBL" id="KAK3255662.1"/>
    </source>
</evidence>
<gene>
    <name evidence="1" type="ORF">CYMTET_35169</name>
</gene>
<proteinExistence type="predicted"/>
<reference evidence="1 2" key="1">
    <citation type="journal article" date="2015" name="Genome Biol. Evol.">
        <title>Comparative Genomics of a Bacterivorous Green Alga Reveals Evolutionary Causalities and Consequences of Phago-Mixotrophic Mode of Nutrition.</title>
        <authorList>
            <person name="Burns J.A."/>
            <person name="Paasch A."/>
            <person name="Narechania A."/>
            <person name="Kim E."/>
        </authorList>
    </citation>
    <scope>NUCLEOTIDE SEQUENCE [LARGE SCALE GENOMIC DNA]</scope>
    <source>
        <strain evidence="1 2">PLY_AMNH</strain>
    </source>
</reference>
<dbReference type="EMBL" id="LGRX02022403">
    <property type="protein sequence ID" value="KAK3255662.1"/>
    <property type="molecule type" value="Genomic_DNA"/>
</dbReference>
<accession>A0AAE0KP83</accession>
<keyword evidence="2" id="KW-1185">Reference proteome</keyword>
<dbReference type="AlphaFoldDB" id="A0AAE0KP83"/>